<proteinExistence type="predicted"/>
<organism evidence="1 2">
    <name type="scientific">Mollisia scopiformis</name>
    <name type="common">Conifer needle endophyte fungus</name>
    <name type="synonym">Phialocephala scopiformis</name>
    <dbReference type="NCBI Taxonomy" id="149040"/>
    <lineage>
        <taxon>Eukaryota</taxon>
        <taxon>Fungi</taxon>
        <taxon>Dikarya</taxon>
        <taxon>Ascomycota</taxon>
        <taxon>Pezizomycotina</taxon>
        <taxon>Leotiomycetes</taxon>
        <taxon>Helotiales</taxon>
        <taxon>Mollisiaceae</taxon>
        <taxon>Mollisia</taxon>
    </lineage>
</organism>
<dbReference type="SUPFAM" id="SSF54695">
    <property type="entry name" value="POZ domain"/>
    <property type="match status" value="1"/>
</dbReference>
<name>A0A132B9H9_MOLSC</name>
<protein>
    <recommendedName>
        <fullName evidence="3">BTB domain-containing protein</fullName>
    </recommendedName>
</protein>
<evidence type="ECO:0008006" key="3">
    <source>
        <dbReference type="Google" id="ProtNLM"/>
    </source>
</evidence>
<dbReference type="KEGG" id="psco:LY89DRAFT_724594"/>
<dbReference type="Proteomes" id="UP000070700">
    <property type="component" value="Unassembled WGS sequence"/>
</dbReference>
<dbReference type="AlphaFoldDB" id="A0A132B9H9"/>
<gene>
    <name evidence="1" type="ORF">LY89DRAFT_724594</name>
</gene>
<sequence length="284" mass="32714">MDLDSDMEYQVVSESDDETGCCGKMKNSLSGIKSQFKVHEEENLNLQSIDKYFVTNNFVSIFVGDVEQPWVLPEKLLCDHSPFFQAALKGGFQESCTKEVRLREANPLGFPLFVQWILTRRLRCPEEHDLYVADVDHCLPLCSVYVLADMLDMKKLAMHAVDQVRRCMSLDTRLPSIEEVTYVYDNTMEGSSMQECFVDEMVVAFLSKDSFADTNREMLWIEAVGANRKFHQDVMDAIKEHTLLEVCSVKECSVHKDRNGVRARRLVLERRKQRQCKGLGIRHV</sequence>
<evidence type="ECO:0000313" key="2">
    <source>
        <dbReference type="Proteomes" id="UP000070700"/>
    </source>
</evidence>
<dbReference type="STRING" id="149040.A0A132B9H9"/>
<dbReference type="PANTHER" id="PTHR47843:SF2">
    <property type="entry name" value="BTB DOMAIN-CONTAINING PROTEIN"/>
    <property type="match status" value="1"/>
</dbReference>
<dbReference type="InParanoid" id="A0A132B9H9"/>
<accession>A0A132B9H9</accession>
<dbReference type="RefSeq" id="XP_018063413.1">
    <property type="nucleotide sequence ID" value="XM_018218911.1"/>
</dbReference>
<dbReference type="GeneID" id="28828637"/>
<dbReference type="InterPro" id="IPR011333">
    <property type="entry name" value="SKP1/BTB/POZ_sf"/>
</dbReference>
<dbReference type="EMBL" id="KQ947433">
    <property type="protein sequence ID" value="KUJ09058.1"/>
    <property type="molecule type" value="Genomic_DNA"/>
</dbReference>
<dbReference type="OrthoDB" id="194443at2759"/>
<dbReference type="CDD" id="cd18186">
    <property type="entry name" value="BTB_POZ_ZBTB_KLHL-like"/>
    <property type="match status" value="1"/>
</dbReference>
<dbReference type="Gene3D" id="3.30.710.10">
    <property type="entry name" value="Potassium Channel Kv1.1, Chain A"/>
    <property type="match status" value="1"/>
</dbReference>
<reference evidence="1 2" key="1">
    <citation type="submission" date="2015-10" db="EMBL/GenBank/DDBJ databases">
        <title>Full genome of DAOMC 229536 Phialocephala scopiformis, a fungal endophyte of spruce producing the potent anti-insectan compound rugulosin.</title>
        <authorList>
            <consortium name="DOE Joint Genome Institute"/>
            <person name="Walker A.K."/>
            <person name="Frasz S.L."/>
            <person name="Seifert K.A."/>
            <person name="Miller J.D."/>
            <person name="Mondo S.J."/>
            <person name="Labutti K."/>
            <person name="Lipzen A."/>
            <person name="Dockter R."/>
            <person name="Kennedy M."/>
            <person name="Grigoriev I.V."/>
            <person name="Spatafora J.W."/>
        </authorList>
    </citation>
    <scope>NUCLEOTIDE SEQUENCE [LARGE SCALE GENOMIC DNA]</scope>
    <source>
        <strain evidence="1 2">CBS 120377</strain>
    </source>
</reference>
<keyword evidence="2" id="KW-1185">Reference proteome</keyword>
<evidence type="ECO:0000313" key="1">
    <source>
        <dbReference type="EMBL" id="KUJ09058.1"/>
    </source>
</evidence>
<dbReference type="PANTHER" id="PTHR47843">
    <property type="entry name" value="BTB DOMAIN-CONTAINING PROTEIN-RELATED"/>
    <property type="match status" value="1"/>
</dbReference>